<keyword evidence="1" id="KW-0812">Transmembrane</keyword>
<feature type="transmembrane region" description="Helical" evidence="1">
    <location>
        <begin position="51"/>
        <end position="70"/>
    </location>
</feature>
<keyword evidence="1" id="KW-1133">Transmembrane helix</keyword>
<feature type="transmembrane region" description="Helical" evidence="1">
    <location>
        <begin position="186"/>
        <end position="208"/>
    </location>
</feature>
<sequence length="378" mass="43192">MNTSSRLYFIDAMRAWAILMMLQGHFIDGLLDPAFRDTSNMAFNVWKYNRGITAPVFFTVAGFIFMYLLIGNKNTGWANPRVMKGIRRGLMLIGLGYILRLDFKGFLFNGQLYDNFYKIDVLHCIGLSLLFLVGIYLLSSRRKKFVMPALLAGSTLLIFCAFPWYKTWDFSFLPRLAANFFTKADGSVFTIFPWFGYASFGAFLAVLFRMFKEKKKLYPIAITSCLVAGTVLSAIFAYPPYQFELFSRLGNVLLFFAVFMMLRNILMAPTIISIGQNTLSIYVIHYIILYASFFGLGLYQPFHHSLSPYIAIPGALLFMFIVTWLSFMYNRVKPILREKAAVQKKEIATVGQQLYRDSTTFFVKVKAKLLNALGALRG</sequence>
<feature type="transmembrane region" description="Helical" evidence="1">
    <location>
        <begin position="12"/>
        <end position="31"/>
    </location>
</feature>
<feature type="transmembrane region" description="Helical" evidence="1">
    <location>
        <begin position="245"/>
        <end position="266"/>
    </location>
</feature>
<organism evidence="3 4">
    <name type="scientific">Sinomicrobium oceani</name>
    <dbReference type="NCBI Taxonomy" id="1150368"/>
    <lineage>
        <taxon>Bacteria</taxon>
        <taxon>Pseudomonadati</taxon>
        <taxon>Bacteroidota</taxon>
        <taxon>Flavobacteriia</taxon>
        <taxon>Flavobacteriales</taxon>
        <taxon>Flavobacteriaceae</taxon>
        <taxon>Sinomicrobium</taxon>
    </lineage>
</organism>
<dbReference type="AlphaFoldDB" id="A0A1K1QMT3"/>
<dbReference type="InterPro" id="IPR012429">
    <property type="entry name" value="HGSNAT_cat"/>
</dbReference>
<proteinExistence type="predicted"/>
<dbReference type="Proteomes" id="UP000182248">
    <property type="component" value="Unassembled WGS sequence"/>
</dbReference>
<evidence type="ECO:0000256" key="1">
    <source>
        <dbReference type="SAM" id="Phobius"/>
    </source>
</evidence>
<feature type="transmembrane region" description="Helical" evidence="1">
    <location>
        <begin position="278"/>
        <end position="300"/>
    </location>
</feature>
<evidence type="ECO:0000259" key="2">
    <source>
        <dbReference type="Pfam" id="PF07786"/>
    </source>
</evidence>
<dbReference type="EMBL" id="FPJE01000014">
    <property type="protein sequence ID" value="SFW61224.1"/>
    <property type="molecule type" value="Genomic_DNA"/>
</dbReference>
<keyword evidence="4" id="KW-1185">Reference proteome</keyword>
<gene>
    <name evidence="3" type="ORF">SAMN02927921_02701</name>
</gene>
<feature type="transmembrane region" description="Helical" evidence="1">
    <location>
        <begin position="90"/>
        <end position="107"/>
    </location>
</feature>
<evidence type="ECO:0000313" key="3">
    <source>
        <dbReference type="EMBL" id="SFW61224.1"/>
    </source>
</evidence>
<dbReference type="OrthoDB" id="1418407at2"/>
<feature type="transmembrane region" description="Helical" evidence="1">
    <location>
        <begin position="220"/>
        <end position="239"/>
    </location>
</feature>
<feature type="transmembrane region" description="Helical" evidence="1">
    <location>
        <begin position="119"/>
        <end position="138"/>
    </location>
</feature>
<protein>
    <recommendedName>
        <fullName evidence="2">Heparan-alpha-glucosaminide N-acetyltransferase catalytic domain-containing protein</fullName>
    </recommendedName>
</protein>
<keyword evidence="1" id="KW-0472">Membrane</keyword>
<dbReference type="RefSeq" id="WP_072317913.1">
    <property type="nucleotide sequence ID" value="NZ_FPJE01000014.1"/>
</dbReference>
<accession>A0A1K1QMT3</accession>
<dbReference type="Pfam" id="PF07786">
    <property type="entry name" value="HGSNAT_cat"/>
    <property type="match status" value="1"/>
</dbReference>
<evidence type="ECO:0000313" key="4">
    <source>
        <dbReference type="Proteomes" id="UP000182248"/>
    </source>
</evidence>
<feature type="transmembrane region" description="Helical" evidence="1">
    <location>
        <begin position="145"/>
        <end position="166"/>
    </location>
</feature>
<name>A0A1K1QMT3_9FLAO</name>
<feature type="domain" description="Heparan-alpha-glucosaminide N-acetyltransferase catalytic" evidence="2">
    <location>
        <begin position="6"/>
        <end position="213"/>
    </location>
</feature>
<feature type="transmembrane region" description="Helical" evidence="1">
    <location>
        <begin position="306"/>
        <end position="329"/>
    </location>
</feature>
<reference evidence="3 4" key="1">
    <citation type="submission" date="2016-11" db="EMBL/GenBank/DDBJ databases">
        <authorList>
            <person name="Jaros S."/>
            <person name="Januszkiewicz K."/>
            <person name="Wedrychowicz H."/>
        </authorList>
    </citation>
    <scope>NUCLEOTIDE SEQUENCE [LARGE SCALE GENOMIC DNA]</scope>
    <source>
        <strain evidence="3 4">CGMCC 1.12145</strain>
    </source>
</reference>
<dbReference type="STRING" id="1150368.SAMN02927921_02701"/>